<evidence type="ECO:0000313" key="3">
    <source>
        <dbReference type="Proteomes" id="UP000095192"/>
    </source>
</evidence>
<dbReference type="InParanoid" id="A0A1D3CYP7"/>
<dbReference type="VEuPathDB" id="ToxoDB:cyc_00576"/>
<protein>
    <submittedName>
        <fullName evidence="2">Uncharacterized protein</fullName>
    </submittedName>
</protein>
<organism evidence="2 3">
    <name type="scientific">Cyclospora cayetanensis</name>
    <dbReference type="NCBI Taxonomy" id="88456"/>
    <lineage>
        <taxon>Eukaryota</taxon>
        <taxon>Sar</taxon>
        <taxon>Alveolata</taxon>
        <taxon>Apicomplexa</taxon>
        <taxon>Conoidasida</taxon>
        <taxon>Coccidia</taxon>
        <taxon>Eucoccidiorida</taxon>
        <taxon>Eimeriorina</taxon>
        <taxon>Eimeriidae</taxon>
        <taxon>Cyclospora</taxon>
    </lineage>
</organism>
<dbReference type="AlphaFoldDB" id="A0A1D3CYP7"/>
<gene>
    <name evidence="2" type="ORF">cyc_00576</name>
</gene>
<sequence length="187" mass="19606">MAAPAASLPCMARLRGTRESSNLSLSPSVAALFMMARHPLHSALSLSPESKEKGAPAVAAALGAVAKGLALSLTPKETQQFAASIVGDLELALNALVVASHAASPSPPREQLESSFRLPLSALREDKPQLYYGRIPPKICEKNSPASSLPPWSREACECQETDGAQSATGEGFLPPPPYFGFLAQVD</sequence>
<comment type="caution">
    <text evidence="2">The sequence shown here is derived from an EMBL/GenBank/DDBJ whole genome shotgun (WGS) entry which is preliminary data.</text>
</comment>
<name>A0A1D3CYP7_9EIME</name>
<dbReference type="EMBL" id="JROU02001487">
    <property type="protein sequence ID" value="OEH76318.1"/>
    <property type="molecule type" value="Genomic_DNA"/>
</dbReference>
<dbReference type="Proteomes" id="UP000095192">
    <property type="component" value="Unassembled WGS sequence"/>
</dbReference>
<reference evidence="2 3" key="1">
    <citation type="journal article" date="2016" name="BMC Genomics">
        <title>Comparative genomics reveals Cyclospora cayetanensis possesses coccidia-like metabolism and invasion components but unique surface antigens.</title>
        <authorList>
            <person name="Liu S."/>
            <person name="Wang L."/>
            <person name="Zheng H."/>
            <person name="Xu Z."/>
            <person name="Roellig D.M."/>
            <person name="Li N."/>
            <person name="Frace M.A."/>
            <person name="Tang K."/>
            <person name="Arrowood M.J."/>
            <person name="Moss D.M."/>
            <person name="Zhang L."/>
            <person name="Feng Y."/>
            <person name="Xiao L."/>
        </authorList>
    </citation>
    <scope>NUCLEOTIDE SEQUENCE [LARGE SCALE GENOMIC DNA]</scope>
    <source>
        <strain evidence="2 3">CHN_HEN01</strain>
    </source>
</reference>
<proteinExistence type="predicted"/>
<accession>A0A1D3CYP7</accession>
<keyword evidence="3" id="KW-1185">Reference proteome</keyword>
<feature type="region of interest" description="Disordered" evidence="1">
    <location>
        <begin position="143"/>
        <end position="177"/>
    </location>
</feature>
<evidence type="ECO:0000313" key="2">
    <source>
        <dbReference type="EMBL" id="OEH76318.1"/>
    </source>
</evidence>
<evidence type="ECO:0000256" key="1">
    <source>
        <dbReference type="SAM" id="MobiDB-lite"/>
    </source>
</evidence>